<accession>A0AAN5DAJ9</accession>
<organism evidence="1 2">
    <name type="scientific">Pristionchus mayeri</name>
    <dbReference type="NCBI Taxonomy" id="1317129"/>
    <lineage>
        <taxon>Eukaryota</taxon>
        <taxon>Metazoa</taxon>
        <taxon>Ecdysozoa</taxon>
        <taxon>Nematoda</taxon>
        <taxon>Chromadorea</taxon>
        <taxon>Rhabditida</taxon>
        <taxon>Rhabditina</taxon>
        <taxon>Diplogasteromorpha</taxon>
        <taxon>Diplogasteroidea</taxon>
        <taxon>Neodiplogasteridae</taxon>
        <taxon>Pristionchus</taxon>
    </lineage>
</organism>
<evidence type="ECO:0000313" key="2">
    <source>
        <dbReference type="Proteomes" id="UP001328107"/>
    </source>
</evidence>
<feature type="non-terminal residue" evidence="1">
    <location>
        <position position="1"/>
    </location>
</feature>
<evidence type="ECO:0000313" key="1">
    <source>
        <dbReference type="EMBL" id="GMR59528.1"/>
    </source>
</evidence>
<reference evidence="2" key="1">
    <citation type="submission" date="2022-10" db="EMBL/GenBank/DDBJ databases">
        <title>Genome assembly of Pristionchus species.</title>
        <authorList>
            <person name="Yoshida K."/>
            <person name="Sommer R.J."/>
        </authorList>
    </citation>
    <scope>NUCLEOTIDE SEQUENCE [LARGE SCALE GENOMIC DNA]</scope>
    <source>
        <strain evidence="2">RS5460</strain>
    </source>
</reference>
<protein>
    <submittedName>
        <fullName evidence="1">Uncharacterized protein</fullName>
    </submittedName>
</protein>
<dbReference type="Proteomes" id="UP001328107">
    <property type="component" value="Unassembled WGS sequence"/>
</dbReference>
<proteinExistence type="predicted"/>
<sequence length="86" mass="9781">LSLISLLPVYSLNCLHDSHLVNSTKVSCPVKRNSWCYSIQRVNSHLISNRDCDQLNVCDRMKVVVRQMSLNLLPSPPSFTPNSFCF</sequence>
<name>A0AAN5DAJ9_9BILA</name>
<dbReference type="EMBL" id="BTRK01000006">
    <property type="protein sequence ID" value="GMR59528.1"/>
    <property type="molecule type" value="Genomic_DNA"/>
</dbReference>
<feature type="non-terminal residue" evidence="1">
    <location>
        <position position="86"/>
    </location>
</feature>
<gene>
    <name evidence="1" type="ORF">PMAYCL1PPCAC_29723</name>
</gene>
<keyword evidence="2" id="KW-1185">Reference proteome</keyword>
<comment type="caution">
    <text evidence="1">The sequence shown here is derived from an EMBL/GenBank/DDBJ whole genome shotgun (WGS) entry which is preliminary data.</text>
</comment>
<dbReference type="AlphaFoldDB" id="A0AAN5DAJ9"/>